<evidence type="ECO:0000313" key="2">
    <source>
        <dbReference type="Proteomes" id="UP001501821"/>
    </source>
</evidence>
<sequence>MSGGGHSVLLVPVPELEPFVRSRWEHYDPALVSADSAFTHAHITLLAPYLPAPTYDDLSLVAAVAARSPAFEFELAEVAAFPDGIVHLRPEPAEPFARLTAQLWEAFPQCPPYAGQLADVEPHLTLDRIGPGVTLESTRSALAAVLPAACRADRIELHWYETGNCHVREQWSLAGANLRVC</sequence>
<dbReference type="RefSeq" id="WP_344773610.1">
    <property type="nucleotide sequence ID" value="NZ_BAABAH010000003.1"/>
</dbReference>
<dbReference type="Proteomes" id="UP001501821">
    <property type="component" value="Unassembled WGS sequence"/>
</dbReference>
<comment type="caution">
    <text evidence="1">The sequence shown here is derived from an EMBL/GenBank/DDBJ whole genome shotgun (WGS) entry which is preliminary data.</text>
</comment>
<dbReference type="EMBL" id="BAABAH010000003">
    <property type="protein sequence ID" value="GAA3812292.1"/>
    <property type="molecule type" value="Genomic_DNA"/>
</dbReference>
<name>A0ABP7I8M9_9ACTN</name>
<reference evidence="2" key="1">
    <citation type="journal article" date="2019" name="Int. J. Syst. Evol. Microbiol.">
        <title>The Global Catalogue of Microorganisms (GCM) 10K type strain sequencing project: providing services to taxonomists for standard genome sequencing and annotation.</title>
        <authorList>
            <consortium name="The Broad Institute Genomics Platform"/>
            <consortium name="The Broad Institute Genome Sequencing Center for Infectious Disease"/>
            <person name="Wu L."/>
            <person name="Ma J."/>
        </authorList>
    </citation>
    <scope>NUCLEOTIDE SEQUENCE [LARGE SCALE GENOMIC DNA]</scope>
    <source>
        <strain evidence="2">JCM 16953</strain>
    </source>
</reference>
<dbReference type="SUPFAM" id="SSF55144">
    <property type="entry name" value="LigT-like"/>
    <property type="match status" value="1"/>
</dbReference>
<dbReference type="Gene3D" id="3.90.1140.10">
    <property type="entry name" value="Cyclic phosphodiesterase"/>
    <property type="match status" value="1"/>
</dbReference>
<evidence type="ECO:0000313" key="1">
    <source>
        <dbReference type="EMBL" id="GAA3812292.1"/>
    </source>
</evidence>
<keyword evidence="2" id="KW-1185">Reference proteome</keyword>
<protein>
    <submittedName>
        <fullName evidence="1">2'-5' RNA ligase family protein</fullName>
    </submittedName>
</protein>
<accession>A0ABP7I8M9</accession>
<gene>
    <name evidence="1" type="ORF">GCM10022242_13520</name>
</gene>
<organism evidence="1 2">
    <name type="scientific">Nocardioides panacisoli</name>
    <dbReference type="NCBI Taxonomy" id="627624"/>
    <lineage>
        <taxon>Bacteria</taxon>
        <taxon>Bacillati</taxon>
        <taxon>Actinomycetota</taxon>
        <taxon>Actinomycetes</taxon>
        <taxon>Propionibacteriales</taxon>
        <taxon>Nocardioidaceae</taxon>
        <taxon>Nocardioides</taxon>
    </lineage>
</organism>
<dbReference type="Pfam" id="PF13563">
    <property type="entry name" value="2_5_RNA_ligase2"/>
    <property type="match status" value="1"/>
</dbReference>
<keyword evidence="1" id="KW-0436">Ligase</keyword>
<dbReference type="GO" id="GO:0016874">
    <property type="term" value="F:ligase activity"/>
    <property type="evidence" value="ECO:0007669"/>
    <property type="project" value="UniProtKB-KW"/>
</dbReference>
<proteinExistence type="predicted"/>
<dbReference type="InterPro" id="IPR009097">
    <property type="entry name" value="Cyclic_Pdiesterase"/>
</dbReference>